<proteinExistence type="predicted"/>
<evidence type="ECO:0000313" key="1">
    <source>
        <dbReference type="EMBL" id="MBX66476.1"/>
    </source>
</evidence>
<protein>
    <submittedName>
        <fullName evidence="1">Uncharacterized protein</fullName>
    </submittedName>
</protein>
<dbReference type="AlphaFoldDB" id="A0A2P2QHP6"/>
<reference evidence="1" key="1">
    <citation type="submission" date="2018-02" db="EMBL/GenBank/DDBJ databases">
        <title>Rhizophora mucronata_Transcriptome.</title>
        <authorList>
            <person name="Meera S.P."/>
            <person name="Sreeshan A."/>
            <person name="Augustine A."/>
        </authorList>
    </citation>
    <scope>NUCLEOTIDE SEQUENCE</scope>
    <source>
        <tissue evidence="1">Leaf</tissue>
    </source>
</reference>
<accession>A0A2P2QHP6</accession>
<sequence length="32" mass="3933">MDHCRFESQWFIKWSELEISICYLVVVRSLVD</sequence>
<organism evidence="1">
    <name type="scientific">Rhizophora mucronata</name>
    <name type="common">Asiatic mangrove</name>
    <dbReference type="NCBI Taxonomy" id="61149"/>
    <lineage>
        <taxon>Eukaryota</taxon>
        <taxon>Viridiplantae</taxon>
        <taxon>Streptophyta</taxon>
        <taxon>Embryophyta</taxon>
        <taxon>Tracheophyta</taxon>
        <taxon>Spermatophyta</taxon>
        <taxon>Magnoliopsida</taxon>
        <taxon>eudicotyledons</taxon>
        <taxon>Gunneridae</taxon>
        <taxon>Pentapetalae</taxon>
        <taxon>rosids</taxon>
        <taxon>fabids</taxon>
        <taxon>Malpighiales</taxon>
        <taxon>Rhizophoraceae</taxon>
        <taxon>Rhizophora</taxon>
    </lineage>
</organism>
<name>A0A2P2QHP6_RHIMU</name>
<dbReference type="EMBL" id="GGEC01085992">
    <property type="protein sequence ID" value="MBX66476.1"/>
    <property type="molecule type" value="Transcribed_RNA"/>
</dbReference>